<evidence type="ECO:0000256" key="2">
    <source>
        <dbReference type="ARBA" id="ARBA00022763"/>
    </source>
</evidence>
<organism evidence="7 8">
    <name type="scientific">Microbulbifer echini</name>
    <dbReference type="NCBI Taxonomy" id="1529067"/>
    <lineage>
        <taxon>Bacteria</taxon>
        <taxon>Pseudomonadati</taxon>
        <taxon>Pseudomonadota</taxon>
        <taxon>Gammaproteobacteria</taxon>
        <taxon>Cellvibrionales</taxon>
        <taxon>Microbulbiferaceae</taxon>
        <taxon>Microbulbifer</taxon>
    </lineage>
</organism>
<evidence type="ECO:0000256" key="4">
    <source>
        <dbReference type="ARBA" id="ARBA00023204"/>
    </source>
</evidence>
<dbReference type="EMBL" id="JBGMEL010000032">
    <property type="protein sequence ID" value="MFA0792598.1"/>
    <property type="molecule type" value="Genomic_DNA"/>
</dbReference>
<evidence type="ECO:0000259" key="6">
    <source>
        <dbReference type="PROSITE" id="PS50173"/>
    </source>
</evidence>
<comment type="caution">
    <text evidence="7">The sequence shown here is derived from an EMBL/GenBank/DDBJ whole genome shotgun (WGS) entry which is preliminary data.</text>
</comment>
<dbReference type="Gene3D" id="3.30.70.270">
    <property type="match status" value="1"/>
</dbReference>
<keyword evidence="3" id="KW-0741">SOS mutagenesis</keyword>
<dbReference type="Pfam" id="PF00817">
    <property type="entry name" value="IMS"/>
    <property type="match status" value="1"/>
</dbReference>
<dbReference type="InterPro" id="IPR043128">
    <property type="entry name" value="Rev_trsase/Diguanyl_cyclase"/>
</dbReference>
<dbReference type="Pfam" id="PF13438">
    <property type="entry name" value="DUF4113"/>
    <property type="match status" value="1"/>
</dbReference>
<dbReference type="PANTHER" id="PTHR11076:SF34">
    <property type="entry name" value="PROTEIN UMUC"/>
    <property type="match status" value="1"/>
</dbReference>
<dbReference type="InterPro" id="IPR043502">
    <property type="entry name" value="DNA/RNA_pol_sf"/>
</dbReference>
<accession>A0ABV4NT99</accession>
<name>A0ABV4NT99_9GAMM</name>
<dbReference type="InterPro" id="IPR017961">
    <property type="entry name" value="DNA_pol_Y-fam_little_finger"/>
</dbReference>
<dbReference type="NCBIfam" id="NF002955">
    <property type="entry name" value="PRK03609.1"/>
    <property type="match status" value="1"/>
</dbReference>
<evidence type="ECO:0000256" key="5">
    <source>
        <dbReference type="ARBA" id="ARBA00023236"/>
    </source>
</evidence>
<dbReference type="Proteomes" id="UP001569414">
    <property type="component" value="Unassembled WGS sequence"/>
</dbReference>
<keyword evidence="2" id="KW-0227">DNA damage</keyword>
<evidence type="ECO:0000313" key="8">
    <source>
        <dbReference type="Proteomes" id="UP001569414"/>
    </source>
</evidence>
<gene>
    <name evidence="7" type="ORF">ACCI51_18845</name>
</gene>
<sequence>MLALVDCNSCYASCEQIFRPDLRGRPVVVLSNNDGFVVARSSEAKALGIADLEPFFKIEPLLRRHKVAIFSSNYPLYGDISHRVMETLKGFSPEVEVYSIDEMFLNLQGLQEEWLSYGQRIRTTLWRDVRMPVGVGIAPSKTLAKLANRAAKNIAQCHGVCVLDTPYRWQWLQKRMPVDKVWGVGRRLAKRLGHLGIETVYDLARANPKILRRHTNIHIERTIEELNGTPCLGLEEQPPAKKQIYCTRSFGEKLTELQPIQQAVSLYASRAAEKLRGQGCLVAAMHVFLHTSPHEPNYYSRSVLVQCPYPTDDSRLLAGLAKGAIAELYRPGHRYMKAGVGLVELVPRSLGQGDLFSLGQSKRAGEVMQTLDRVNRHFGRGTLFLGAEGVHKHWKMRQAYRSPSYTTRWAALPMVQI</sequence>
<keyword evidence="5" id="KW-0742">SOS response</keyword>
<proteinExistence type="inferred from homology"/>
<dbReference type="PROSITE" id="PS50173">
    <property type="entry name" value="UMUC"/>
    <property type="match status" value="1"/>
</dbReference>
<dbReference type="CDD" id="cd01700">
    <property type="entry name" value="PolY_Pol_V_umuC"/>
    <property type="match status" value="1"/>
</dbReference>
<keyword evidence="8" id="KW-1185">Reference proteome</keyword>
<dbReference type="Pfam" id="PF11799">
    <property type="entry name" value="IMS_C"/>
    <property type="match status" value="1"/>
</dbReference>
<dbReference type="Gene3D" id="3.40.1170.60">
    <property type="match status" value="1"/>
</dbReference>
<dbReference type="InterPro" id="IPR050116">
    <property type="entry name" value="DNA_polymerase-Y"/>
</dbReference>
<keyword evidence="4" id="KW-0234">DNA repair</keyword>
<dbReference type="InterPro" id="IPR001126">
    <property type="entry name" value="UmuC"/>
</dbReference>
<evidence type="ECO:0000256" key="1">
    <source>
        <dbReference type="ARBA" id="ARBA00010945"/>
    </source>
</evidence>
<dbReference type="PANTHER" id="PTHR11076">
    <property type="entry name" value="DNA REPAIR POLYMERASE UMUC / TRANSFERASE FAMILY MEMBER"/>
    <property type="match status" value="1"/>
</dbReference>
<comment type="similarity">
    <text evidence="1">Belongs to the DNA polymerase type-Y family.</text>
</comment>
<protein>
    <submittedName>
        <fullName evidence="7">Y-family DNA polymerase</fullName>
    </submittedName>
</protein>
<dbReference type="RefSeq" id="WP_299589087.1">
    <property type="nucleotide sequence ID" value="NZ_JBGMEL010000032.1"/>
</dbReference>
<reference evidence="7 8" key="1">
    <citation type="submission" date="2024-08" db="EMBL/GenBank/DDBJ databases">
        <authorList>
            <person name="Ishaq N."/>
        </authorList>
    </citation>
    <scope>NUCLEOTIDE SEQUENCE [LARGE SCALE GENOMIC DNA]</scope>
    <source>
        <strain evidence="7 8">JCM 30400</strain>
    </source>
</reference>
<feature type="domain" description="UmuC" evidence="6">
    <location>
        <begin position="2"/>
        <end position="185"/>
    </location>
</feature>
<evidence type="ECO:0000256" key="3">
    <source>
        <dbReference type="ARBA" id="ARBA00023199"/>
    </source>
</evidence>
<evidence type="ECO:0000313" key="7">
    <source>
        <dbReference type="EMBL" id="MFA0792598.1"/>
    </source>
</evidence>
<dbReference type="Gene3D" id="1.10.150.20">
    <property type="entry name" value="5' to 3' exonuclease, C-terminal subdomain"/>
    <property type="match status" value="1"/>
</dbReference>
<dbReference type="InterPro" id="IPR025188">
    <property type="entry name" value="DUF4113"/>
</dbReference>
<dbReference type="SUPFAM" id="SSF56672">
    <property type="entry name" value="DNA/RNA polymerases"/>
    <property type="match status" value="1"/>
</dbReference>